<dbReference type="InterPro" id="IPR002935">
    <property type="entry name" value="SAM_O-MeTrfase"/>
</dbReference>
<dbReference type="Proteomes" id="UP000199199">
    <property type="component" value="Unassembled WGS sequence"/>
</dbReference>
<keyword evidence="2 4" id="KW-0808">Transferase</keyword>
<dbReference type="RefSeq" id="WP_092905159.1">
    <property type="nucleotide sequence ID" value="NZ_FOZS01000002.1"/>
</dbReference>
<dbReference type="CDD" id="cd02440">
    <property type="entry name" value="AdoMet_MTases"/>
    <property type="match status" value="1"/>
</dbReference>
<evidence type="ECO:0000256" key="3">
    <source>
        <dbReference type="ARBA" id="ARBA00022691"/>
    </source>
</evidence>
<sequence length="236" mass="25931">MTDVLSDEVARFVRAAGPAPDDTLREMDEYAAEAGFPHVGPEVGGTLTLLARMTGARIVFEFGSGYGYSAYWFSRALPDDGRIVLTEIDEDELEMAREYMRTGGFEELAEYELGDALEIVDRYDGPFDLVLLDHQKRRYPEAFDAVRSKVPVGGAIVADNAMTAGSIQFETVLEILETSDRDPDRRDADLTADVPNDATDATRGIATYLATVRDDPAFETIVLPIGEGIAVSYRTE</sequence>
<reference evidence="5" key="1">
    <citation type="submission" date="2016-10" db="EMBL/GenBank/DDBJ databases">
        <authorList>
            <person name="Varghese N."/>
            <person name="Submissions S."/>
        </authorList>
    </citation>
    <scope>NUCLEOTIDE SEQUENCE [LARGE SCALE GENOMIC DNA]</scope>
    <source>
        <strain evidence="5">DSM 22427</strain>
    </source>
</reference>
<dbReference type="Gene3D" id="3.40.50.150">
    <property type="entry name" value="Vaccinia Virus protein VP39"/>
    <property type="match status" value="1"/>
</dbReference>
<gene>
    <name evidence="4" type="ORF">SAMN04488556_2745</name>
</gene>
<keyword evidence="3" id="KW-0949">S-adenosyl-L-methionine</keyword>
<dbReference type="PANTHER" id="PTHR43167">
    <property type="entry name" value="PUTATIVE (AFU_ORTHOLOGUE AFUA_6G01830)-RELATED"/>
    <property type="match status" value="1"/>
</dbReference>
<dbReference type="PANTHER" id="PTHR43167:SF1">
    <property type="entry name" value="PUTATIVE (AFU_ORTHOLOGUE AFUA_6G01830)-RELATED"/>
    <property type="match status" value="1"/>
</dbReference>
<keyword evidence="1 4" id="KW-0489">Methyltransferase</keyword>
<name>A0A1I6SKF6_9EURY</name>
<dbReference type="AlphaFoldDB" id="A0A1I6SKF6"/>
<dbReference type="Pfam" id="PF01596">
    <property type="entry name" value="Methyltransf_3"/>
    <property type="match status" value="1"/>
</dbReference>
<evidence type="ECO:0000256" key="2">
    <source>
        <dbReference type="ARBA" id="ARBA00022679"/>
    </source>
</evidence>
<dbReference type="GO" id="GO:0008171">
    <property type="term" value="F:O-methyltransferase activity"/>
    <property type="evidence" value="ECO:0007669"/>
    <property type="project" value="InterPro"/>
</dbReference>
<dbReference type="PROSITE" id="PS51682">
    <property type="entry name" value="SAM_OMT_I"/>
    <property type="match status" value="1"/>
</dbReference>
<evidence type="ECO:0000256" key="1">
    <source>
        <dbReference type="ARBA" id="ARBA00022603"/>
    </source>
</evidence>
<protein>
    <submittedName>
        <fullName evidence="4">Predicted O-methyltransferase YrrM</fullName>
    </submittedName>
</protein>
<evidence type="ECO:0000313" key="5">
    <source>
        <dbReference type="Proteomes" id="UP000199199"/>
    </source>
</evidence>
<dbReference type="EMBL" id="FOZS01000002">
    <property type="protein sequence ID" value="SFS77384.1"/>
    <property type="molecule type" value="Genomic_DNA"/>
</dbReference>
<dbReference type="SUPFAM" id="SSF53335">
    <property type="entry name" value="S-adenosyl-L-methionine-dependent methyltransferases"/>
    <property type="match status" value="1"/>
</dbReference>
<evidence type="ECO:0000313" key="4">
    <source>
        <dbReference type="EMBL" id="SFS77384.1"/>
    </source>
</evidence>
<keyword evidence="5" id="KW-1185">Reference proteome</keyword>
<dbReference type="OrthoDB" id="21414at2157"/>
<dbReference type="GO" id="GO:0032259">
    <property type="term" value="P:methylation"/>
    <property type="evidence" value="ECO:0007669"/>
    <property type="project" value="UniProtKB-KW"/>
</dbReference>
<proteinExistence type="predicted"/>
<accession>A0A1I6SKF6</accession>
<organism evidence="4 5">
    <name type="scientific">Halostagnicola kamekurae</name>
    <dbReference type="NCBI Taxonomy" id="619731"/>
    <lineage>
        <taxon>Archaea</taxon>
        <taxon>Methanobacteriati</taxon>
        <taxon>Methanobacteriota</taxon>
        <taxon>Stenosarchaea group</taxon>
        <taxon>Halobacteria</taxon>
        <taxon>Halobacteriales</taxon>
        <taxon>Natrialbaceae</taxon>
        <taxon>Halostagnicola</taxon>
    </lineage>
</organism>
<dbReference type="InterPro" id="IPR029063">
    <property type="entry name" value="SAM-dependent_MTases_sf"/>
</dbReference>